<feature type="region of interest" description="Disordered" evidence="1">
    <location>
        <begin position="1"/>
        <end position="85"/>
    </location>
</feature>
<feature type="region of interest" description="Disordered" evidence="1">
    <location>
        <begin position="463"/>
        <end position="495"/>
    </location>
</feature>
<dbReference type="Proteomes" id="UP000781932">
    <property type="component" value="Unassembled WGS sequence"/>
</dbReference>
<feature type="compositionally biased region" description="Acidic residues" evidence="1">
    <location>
        <begin position="473"/>
        <end position="486"/>
    </location>
</feature>
<accession>A0A9P6LG60</accession>
<dbReference type="AlphaFoldDB" id="A0A9P6LG60"/>
<feature type="compositionally biased region" description="Basic residues" evidence="1">
    <location>
        <begin position="133"/>
        <end position="143"/>
    </location>
</feature>
<reference evidence="2" key="2">
    <citation type="submission" date="2020-11" db="EMBL/GenBank/DDBJ databases">
        <title>Whole genome sequencing of Colletotrichum sp.</title>
        <authorList>
            <person name="Li H."/>
        </authorList>
    </citation>
    <scope>NUCLEOTIDE SEQUENCE</scope>
    <source>
        <strain evidence="2">CkLH20</strain>
    </source>
</reference>
<dbReference type="EMBL" id="JAATWM020000024">
    <property type="protein sequence ID" value="KAF9874859.1"/>
    <property type="molecule type" value="Genomic_DNA"/>
</dbReference>
<organism evidence="2 3">
    <name type="scientific">Colletotrichum karsti</name>
    <dbReference type="NCBI Taxonomy" id="1095194"/>
    <lineage>
        <taxon>Eukaryota</taxon>
        <taxon>Fungi</taxon>
        <taxon>Dikarya</taxon>
        <taxon>Ascomycota</taxon>
        <taxon>Pezizomycotina</taxon>
        <taxon>Sordariomycetes</taxon>
        <taxon>Hypocreomycetidae</taxon>
        <taxon>Glomerellales</taxon>
        <taxon>Glomerellaceae</taxon>
        <taxon>Colletotrichum</taxon>
        <taxon>Colletotrichum boninense species complex</taxon>
    </lineage>
</organism>
<sequence length="495" mass="55819">MAPGNSKSAGKFVNPKSKTNSSKGKKRRSSEKTVPKRKLPDAVREFAEKRNIEVADDDSDEGTKKPAKKRRKPVPSYDDFVPREMPIPRDYGAGFAAKSTAHLTWGAPILFQPVASFTEQASGRPSSSGIAKGKGKARRKGKRAASPCHPFLTDSEDDDATPVPESRRSTTRRAKTSTTPDIDDTLPGEIFFMKFPAEIRMEIYRHLLVAGDPVQVRQGWSTLYPRNRPCLETSILRVSRQVRNEAINVLYGKNVFLYLLRETAAVPVSNDPDGLADDHFVEYDGESDPEYDEEVPVTGANRDPQVEIDIKRFGHKFRRIKILAEPNRYEKGYLQSMANAISVFRNLKPIKCRIHTIEVEITPRLDKESGGLSFLNFFEKSSPVMKELRGLPCQFIEIVVNTSSETQERIKVNLKYAANVRRARRGEHPLRDDDEAMQKYTSEEAGAAQGLLDNLGSSIQKLWDAQNQKAEKEEDSEQEGENEEAVEWLWGQDYN</sequence>
<evidence type="ECO:0000313" key="2">
    <source>
        <dbReference type="EMBL" id="KAF9874859.1"/>
    </source>
</evidence>
<name>A0A9P6LG60_9PEZI</name>
<evidence type="ECO:0000313" key="3">
    <source>
        <dbReference type="Proteomes" id="UP000781932"/>
    </source>
</evidence>
<comment type="caution">
    <text evidence="2">The sequence shown here is derived from an EMBL/GenBank/DDBJ whole genome shotgun (WGS) entry which is preliminary data.</text>
</comment>
<feature type="compositionally biased region" description="Basic and acidic residues" evidence="1">
    <location>
        <begin position="30"/>
        <end position="53"/>
    </location>
</feature>
<dbReference type="GeneID" id="62163344"/>
<evidence type="ECO:0000256" key="1">
    <source>
        <dbReference type="SAM" id="MobiDB-lite"/>
    </source>
</evidence>
<proteinExistence type="predicted"/>
<dbReference type="PANTHER" id="PTHR42085">
    <property type="entry name" value="F-BOX DOMAIN-CONTAINING PROTEIN"/>
    <property type="match status" value="1"/>
</dbReference>
<dbReference type="InterPro" id="IPR038883">
    <property type="entry name" value="AN11006-like"/>
</dbReference>
<dbReference type="OrthoDB" id="5413827at2759"/>
<protein>
    <submittedName>
        <fullName evidence="2">Uncharacterized protein</fullName>
    </submittedName>
</protein>
<keyword evidence="3" id="KW-1185">Reference proteome</keyword>
<reference evidence="2" key="1">
    <citation type="submission" date="2020-03" db="EMBL/GenBank/DDBJ databases">
        <authorList>
            <person name="He L."/>
        </authorList>
    </citation>
    <scope>NUCLEOTIDE SEQUENCE</scope>
    <source>
        <strain evidence="2">CkLH20</strain>
    </source>
</reference>
<feature type="region of interest" description="Disordered" evidence="1">
    <location>
        <begin position="120"/>
        <end position="182"/>
    </location>
</feature>
<dbReference type="PANTHER" id="PTHR42085:SF2">
    <property type="entry name" value="F-BOX DOMAIN-CONTAINING PROTEIN"/>
    <property type="match status" value="1"/>
</dbReference>
<gene>
    <name evidence="2" type="ORF">CkaCkLH20_07553</name>
</gene>
<dbReference type="RefSeq" id="XP_038744320.1">
    <property type="nucleotide sequence ID" value="XM_038890270.1"/>
</dbReference>